<dbReference type="Gramene" id="KQK90154">
    <property type="protein sequence ID" value="KQK90154"/>
    <property type="gene ID" value="SETIT_039701mg"/>
</dbReference>
<evidence type="ECO:0000313" key="2">
    <source>
        <dbReference type="Proteomes" id="UP000004995"/>
    </source>
</evidence>
<dbReference type="EnsemblPlants" id="KQK90154">
    <property type="protein sequence ID" value="KQK90154"/>
    <property type="gene ID" value="SETIT_039701mg"/>
</dbReference>
<reference evidence="2" key="1">
    <citation type="journal article" date="2012" name="Nat. Biotechnol.">
        <title>Reference genome sequence of the model plant Setaria.</title>
        <authorList>
            <person name="Bennetzen J.L."/>
            <person name="Schmutz J."/>
            <person name="Wang H."/>
            <person name="Percifield R."/>
            <person name="Hawkins J."/>
            <person name="Pontaroli A.C."/>
            <person name="Estep M."/>
            <person name="Feng L."/>
            <person name="Vaughn J.N."/>
            <person name="Grimwood J."/>
            <person name="Jenkins J."/>
            <person name="Barry K."/>
            <person name="Lindquist E."/>
            <person name="Hellsten U."/>
            <person name="Deshpande S."/>
            <person name="Wang X."/>
            <person name="Wu X."/>
            <person name="Mitros T."/>
            <person name="Triplett J."/>
            <person name="Yang X."/>
            <person name="Ye C.Y."/>
            <person name="Mauro-Herrera M."/>
            <person name="Wang L."/>
            <person name="Li P."/>
            <person name="Sharma M."/>
            <person name="Sharma R."/>
            <person name="Ronald P.C."/>
            <person name="Panaud O."/>
            <person name="Kellogg E.A."/>
            <person name="Brutnell T.P."/>
            <person name="Doust A.N."/>
            <person name="Tuskan G.A."/>
            <person name="Rokhsar D."/>
            <person name="Devos K.M."/>
        </authorList>
    </citation>
    <scope>NUCLEOTIDE SEQUENCE [LARGE SCALE GENOMIC DNA]</scope>
    <source>
        <strain evidence="2">cv. Yugu1</strain>
    </source>
</reference>
<accession>K4ALC1</accession>
<name>K4ALC1_SETIT</name>
<keyword evidence="2" id="KW-1185">Reference proteome</keyword>
<reference evidence="1" key="2">
    <citation type="submission" date="2018-08" db="UniProtKB">
        <authorList>
            <consortium name="EnsemblPlants"/>
        </authorList>
    </citation>
    <scope>IDENTIFICATION</scope>
    <source>
        <strain evidence="1">Yugu1</strain>
    </source>
</reference>
<dbReference type="Proteomes" id="UP000004995">
    <property type="component" value="Unassembled WGS sequence"/>
</dbReference>
<organism evidence="1 2">
    <name type="scientific">Setaria italica</name>
    <name type="common">Foxtail millet</name>
    <name type="synonym">Panicum italicum</name>
    <dbReference type="NCBI Taxonomy" id="4555"/>
    <lineage>
        <taxon>Eukaryota</taxon>
        <taxon>Viridiplantae</taxon>
        <taxon>Streptophyta</taxon>
        <taxon>Embryophyta</taxon>
        <taxon>Tracheophyta</taxon>
        <taxon>Spermatophyta</taxon>
        <taxon>Magnoliopsida</taxon>
        <taxon>Liliopsida</taxon>
        <taxon>Poales</taxon>
        <taxon>Poaceae</taxon>
        <taxon>PACMAD clade</taxon>
        <taxon>Panicoideae</taxon>
        <taxon>Panicodae</taxon>
        <taxon>Paniceae</taxon>
        <taxon>Cenchrinae</taxon>
        <taxon>Setaria</taxon>
    </lineage>
</organism>
<proteinExistence type="predicted"/>
<evidence type="ECO:0000313" key="1">
    <source>
        <dbReference type="EnsemblPlants" id="KQK90154"/>
    </source>
</evidence>
<protein>
    <submittedName>
        <fullName evidence="1">Uncharacterized protein</fullName>
    </submittedName>
</protein>
<dbReference type="EMBL" id="AGNK02005899">
    <property type="status" value="NOT_ANNOTATED_CDS"/>
    <property type="molecule type" value="Genomic_DNA"/>
</dbReference>
<dbReference type="OMA" id="SADIRMH"/>
<dbReference type="InParanoid" id="K4ALC1"/>
<dbReference type="HOGENOM" id="CLU_020285_1_0_1"/>
<dbReference type="eggNOG" id="ENOG502R52Q">
    <property type="taxonomic scope" value="Eukaryota"/>
</dbReference>
<sequence>MAATANPDCSPAAEDRENCDLFRCVCCWSKYCSPQIPRIAPGRDYIRVPSDADADDRPLWSVLVGCTSIAEPFHNLRLRLHRFRVAASGRVIGRTDDTLQPLLAVSPDDEENLFVSDATAALAPDGRRLYVLCTHSPGVGGAISSCGSPPALAALQFPVRGFAVDLGTRSLSALPPLPFSHGSYLVRNRLGAGDGGMRLVVRRLDDGEAAWEEAAGVDILYQPFVNSRLSGCHLQGYAVIRDRFILLSLIDSIFFSDCAAGTLTPVTTVGKSPYKPISGRAVHFGGDDDDTVYFVRGANLFAYEFSPEEGKLLAPAMEVDRLWPYYEEWSGSVVHLTGRMLCAVWINMYLPCGCAERHALITTFLVEGGHDGDGGSFVPCGVHVLHSTCRRVGMLRSSAVPRYESFDAFCFLQEYLDHSELLDPSMPITLPEDLLQVPGKYRTPDHYRFVSTI</sequence>
<dbReference type="AlphaFoldDB" id="K4ALC1"/>